<evidence type="ECO:0008006" key="4">
    <source>
        <dbReference type="Google" id="ProtNLM"/>
    </source>
</evidence>
<dbReference type="EMBL" id="MN586027">
    <property type="protein sequence ID" value="QGJ93463.1"/>
    <property type="molecule type" value="Genomic_DNA"/>
</dbReference>
<keyword evidence="3" id="KW-1185">Reference proteome</keyword>
<dbReference type="RefSeq" id="YP_009885093.1">
    <property type="nucleotide sequence ID" value="NC_049478.1"/>
</dbReference>
<dbReference type="Proteomes" id="UP000427282">
    <property type="component" value="Segment"/>
</dbReference>
<protein>
    <recommendedName>
        <fullName evidence="4">Tail assembly chaperone</fullName>
    </recommendedName>
</protein>
<feature type="compositionally biased region" description="Polar residues" evidence="1">
    <location>
        <begin position="144"/>
        <end position="160"/>
    </location>
</feature>
<gene>
    <name evidence="2" type="primary">13</name>
    <name evidence="2" type="ORF">SEA_MUFASA8_13</name>
</gene>
<reference evidence="2 3" key="1">
    <citation type="submission" date="2019-10" db="EMBL/GenBank/DDBJ databases">
        <authorList>
            <person name="Garlena R.A."/>
            <person name="Russell D.A."/>
            <person name="Pope W.H."/>
            <person name="Jacobs-Sera D."/>
            <person name="Hatfull G.F."/>
        </authorList>
    </citation>
    <scope>NUCLEOTIDE SEQUENCE [LARGE SCALE GENOMIC DNA]</scope>
</reference>
<organism evidence="2 3">
    <name type="scientific">Arthrobacter phage Mufasa8</name>
    <dbReference type="NCBI Taxonomy" id="2656526"/>
    <lineage>
        <taxon>Viruses</taxon>
        <taxon>Duplodnaviria</taxon>
        <taxon>Heunggongvirae</taxon>
        <taxon>Uroviricota</taxon>
        <taxon>Caudoviricetes</taxon>
        <taxon>Mufasoctovirus</taxon>
        <taxon>Mufasoctovirus mufasa8</taxon>
    </lineage>
</organism>
<proteinExistence type="predicted"/>
<accession>A0A649VP56</accession>
<name>A0A649VP56_9CAUD</name>
<dbReference type="KEGG" id="vg:55814467"/>
<sequence length="166" mass="17920">MERTTMSYTITIPGGSAELFEKHELTPRRQKPVKSLIYRADELMNKMASVRTVVSPTGEVDENPDLPEGVLVLTAEEADMLLDIEYASAWATLKSWTIDLPLPRSVDEFMDVPSPIADAIAAGAKRIKGAVTDDFEPTEASLENPDSPTGASVDSVTPTEATAPEA</sequence>
<evidence type="ECO:0000313" key="2">
    <source>
        <dbReference type="EMBL" id="QGJ93463.1"/>
    </source>
</evidence>
<evidence type="ECO:0000313" key="3">
    <source>
        <dbReference type="Proteomes" id="UP000427282"/>
    </source>
</evidence>
<evidence type="ECO:0000256" key="1">
    <source>
        <dbReference type="SAM" id="MobiDB-lite"/>
    </source>
</evidence>
<feature type="region of interest" description="Disordered" evidence="1">
    <location>
        <begin position="131"/>
        <end position="166"/>
    </location>
</feature>
<dbReference type="GeneID" id="55814467"/>